<dbReference type="InterPro" id="IPR013212">
    <property type="entry name" value="Mad3/Bub1_I"/>
</dbReference>
<keyword evidence="3" id="KW-0995">Kinetochore</keyword>
<dbReference type="PROSITE" id="PS00108">
    <property type="entry name" value="PROTEIN_KINASE_ST"/>
    <property type="match status" value="1"/>
</dbReference>
<dbReference type="Gene3D" id="1.25.40.430">
    <property type="match status" value="1"/>
</dbReference>
<evidence type="ECO:0008006" key="10">
    <source>
        <dbReference type="Google" id="ProtNLM"/>
    </source>
</evidence>
<dbReference type="GO" id="GO:0000776">
    <property type="term" value="C:kinetochore"/>
    <property type="evidence" value="ECO:0007669"/>
    <property type="project" value="UniProtKB-KW"/>
</dbReference>
<dbReference type="Pfam" id="PF08311">
    <property type="entry name" value="Mad3_BUB1_I"/>
    <property type="match status" value="1"/>
</dbReference>
<dbReference type="GO" id="GO:0051754">
    <property type="term" value="P:meiotic sister chromatid cohesion, centromeric"/>
    <property type="evidence" value="ECO:0007669"/>
    <property type="project" value="TreeGrafter"/>
</dbReference>
<dbReference type="GO" id="GO:0032991">
    <property type="term" value="C:protein-containing complex"/>
    <property type="evidence" value="ECO:0007669"/>
    <property type="project" value="UniProtKB-ARBA"/>
</dbReference>
<dbReference type="GO" id="GO:0005524">
    <property type="term" value="F:ATP binding"/>
    <property type="evidence" value="ECO:0007669"/>
    <property type="project" value="InterPro"/>
</dbReference>
<dbReference type="PROSITE" id="PS51489">
    <property type="entry name" value="BUB1_N"/>
    <property type="match status" value="1"/>
</dbReference>
<feature type="domain" description="BUB1 N-terminal" evidence="7">
    <location>
        <begin position="12"/>
        <end position="171"/>
    </location>
</feature>
<name>A0A6A4HTC7_9AGAR</name>
<dbReference type="PANTHER" id="PTHR14030:SF4">
    <property type="entry name" value="BUB1 KINASE, ISOFORM A-RELATED"/>
    <property type="match status" value="1"/>
</dbReference>
<dbReference type="OrthoDB" id="248495at2759"/>
<evidence type="ECO:0000256" key="2">
    <source>
        <dbReference type="ARBA" id="ARBA00022454"/>
    </source>
</evidence>
<evidence type="ECO:0000256" key="4">
    <source>
        <dbReference type="ARBA" id="ARBA00023328"/>
    </source>
</evidence>
<feature type="region of interest" description="Disordered" evidence="5">
    <location>
        <begin position="289"/>
        <end position="308"/>
    </location>
</feature>
<feature type="region of interest" description="Disordered" evidence="5">
    <location>
        <begin position="492"/>
        <end position="531"/>
    </location>
</feature>
<feature type="compositionally biased region" description="Acidic residues" evidence="5">
    <location>
        <begin position="510"/>
        <end position="531"/>
    </location>
</feature>
<evidence type="ECO:0000256" key="3">
    <source>
        <dbReference type="ARBA" id="ARBA00022838"/>
    </source>
</evidence>
<organism evidence="8 9">
    <name type="scientific">Gymnopus androsaceus JB14</name>
    <dbReference type="NCBI Taxonomy" id="1447944"/>
    <lineage>
        <taxon>Eukaryota</taxon>
        <taxon>Fungi</taxon>
        <taxon>Dikarya</taxon>
        <taxon>Basidiomycota</taxon>
        <taxon>Agaricomycotina</taxon>
        <taxon>Agaricomycetes</taxon>
        <taxon>Agaricomycetidae</taxon>
        <taxon>Agaricales</taxon>
        <taxon>Marasmiineae</taxon>
        <taxon>Omphalotaceae</taxon>
        <taxon>Gymnopus</taxon>
    </lineage>
</organism>
<evidence type="ECO:0000256" key="1">
    <source>
        <dbReference type="ARBA" id="ARBA00004629"/>
    </source>
</evidence>
<gene>
    <name evidence="8" type="ORF">BT96DRAFT_1019023</name>
</gene>
<evidence type="ECO:0000259" key="7">
    <source>
        <dbReference type="PROSITE" id="PS51489"/>
    </source>
</evidence>
<keyword evidence="2" id="KW-0158">Chromosome</keyword>
<dbReference type="InterPro" id="IPR000719">
    <property type="entry name" value="Prot_kinase_dom"/>
</dbReference>
<dbReference type="SMART" id="SM00777">
    <property type="entry name" value="Mad3_BUB1_I"/>
    <property type="match status" value="1"/>
</dbReference>
<evidence type="ECO:0000313" key="9">
    <source>
        <dbReference type="Proteomes" id="UP000799118"/>
    </source>
</evidence>
<feature type="region of interest" description="Disordered" evidence="5">
    <location>
        <begin position="416"/>
        <end position="447"/>
    </location>
</feature>
<dbReference type="GO" id="GO:0005634">
    <property type="term" value="C:nucleus"/>
    <property type="evidence" value="ECO:0007669"/>
    <property type="project" value="TreeGrafter"/>
</dbReference>
<dbReference type="CDD" id="cd13981">
    <property type="entry name" value="STKc_Bub1_BubR1"/>
    <property type="match status" value="1"/>
</dbReference>
<dbReference type="AlphaFoldDB" id="A0A6A4HTC7"/>
<feature type="compositionally biased region" description="Low complexity" evidence="5">
    <location>
        <begin position="169"/>
        <end position="178"/>
    </location>
</feature>
<dbReference type="InterPro" id="IPR008271">
    <property type="entry name" value="Ser/Thr_kinase_AS"/>
</dbReference>
<dbReference type="SUPFAM" id="SSF56112">
    <property type="entry name" value="Protein kinase-like (PK-like)"/>
    <property type="match status" value="1"/>
</dbReference>
<dbReference type="EMBL" id="ML769459">
    <property type="protein sequence ID" value="KAE9400217.1"/>
    <property type="molecule type" value="Genomic_DNA"/>
</dbReference>
<dbReference type="PROSITE" id="PS50011">
    <property type="entry name" value="PROTEIN_KINASE_DOM"/>
    <property type="match status" value="1"/>
</dbReference>
<evidence type="ECO:0000313" key="8">
    <source>
        <dbReference type="EMBL" id="KAE9400217.1"/>
    </source>
</evidence>
<dbReference type="GO" id="GO:0007094">
    <property type="term" value="P:mitotic spindle assembly checkpoint signaling"/>
    <property type="evidence" value="ECO:0007669"/>
    <property type="project" value="InterPro"/>
</dbReference>
<reference evidence="8" key="1">
    <citation type="journal article" date="2019" name="Environ. Microbiol.">
        <title>Fungal ecological strategies reflected in gene transcription - a case study of two litter decomposers.</title>
        <authorList>
            <person name="Barbi F."/>
            <person name="Kohler A."/>
            <person name="Barry K."/>
            <person name="Baskaran P."/>
            <person name="Daum C."/>
            <person name="Fauchery L."/>
            <person name="Ihrmark K."/>
            <person name="Kuo A."/>
            <person name="LaButti K."/>
            <person name="Lipzen A."/>
            <person name="Morin E."/>
            <person name="Grigoriev I.V."/>
            <person name="Henrissat B."/>
            <person name="Lindahl B."/>
            <person name="Martin F."/>
        </authorList>
    </citation>
    <scope>NUCLEOTIDE SEQUENCE</scope>
    <source>
        <strain evidence="8">JB14</strain>
    </source>
</reference>
<dbReference type="GO" id="GO:0004672">
    <property type="term" value="F:protein kinase activity"/>
    <property type="evidence" value="ECO:0007669"/>
    <property type="project" value="InterPro"/>
</dbReference>
<dbReference type="Pfam" id="PF00069">
    <property type="entry name" value="Pkinase"/>
    <property type="match status" value="1"/>
</dbReference>
<dbReference type="Gene3D" id="6.10.20.170">
    <property type="match status" value="1"/>
</dbReference>
<feature type="region of interest" description="Disordered" evidence="5">
    <location>
        <begin position="152"/>
        <end position="178"/>
    </location>
</feature>
<comment type="subcellular location">
    <subcellularLocation>
        <location evidence="1">Chromosome</location>
        <location evidence="1">Centromere</location>
        <location evidence="1">Kinetochore</location>
    </subcellularLocation>
</comment>
<feature type="domain" description="Protein kinase" evidence="6">
    <location>
        <begin position="725"/>
        <end position="1042"/>
    </location>
</feature>
<feature type="compositionally biased region" description="Basic and acidic residues" evidence="5">
    <location>
        <begin position="428"/>
        <end position="441"/>
    </location>
</feature>
<evidence type="ECO:0000259" key="6">
    <source>
        <dbReference type="PROSITE" id="PS50011"/>
    </source>
</evidence>
<dbReference type="Pfam" id="PF08171">
    <property type="entry name" value="Mad3_BUB1_II"/>
    <property type="match status" value="1"/>
</dbReference>
<evidence type="ECO:0000256" key="5">
    <source>
        <dbReference type="SAM" id="MobiDB-lite"/>
    </source>
</evidence>
<dbReference type="InterPro" id="IPR012572">
    <property type="entry name" value="Mad3/Bub1_II"/>
</dbReference>
<protein>
    <recommendedName>
        <fullName evidence="10">Kinase-like protein</fullName>
    </recommendedName>
</protein>
<keyword evidence="9" id="KW-1185">Reference proteome</keyword>
<dbReference type="Gene3D" id="1.10.510.10">
    <property type="entry name" value="Transferase(Phosphotransferase) domain 1"/>
    <property type="match status" value="1"/>
</dbReference>
<dbReference type="Proteomes" id="UP000799118">
    <property type="component" value="Unassembled WGS sequence"/>
</dbReference>
<dbReference type="InterPro" id="IPR015661">
    <property type="entry name" value="Bub1/Mad3"/>
</dbReference>
<dbReference type="InterPro" id="IPR011009">
    <property type="entry name" value="Kinase-like_dom_sf"/>
</dbReference>
<dbReference type="PANTHER" id="PTHR14030">
    <property type="entry name" value="MITOTIC CHECKPOINT SERINE/THREONINE-PROTEIN KINASE BUB1"/>
    <property type="match status" value="1"/>
</dbReference>
<dbReference type="SMART" id="SM00220">
    <property type="entry name" value="S_TKc"/>
    <property type="match status" value="1"/>
</dbReference>
<accession>A0A6A4HTC7</accession>
<sequence>MADGLKSQREKFKQRIADTAYDDPLAAYCDFVQWTMDNFDDKDPNSGLMQLLDEATRKFKDDGSYKGDLRYLRLWTFYAKRLSQRSAIGIYSQLWKNGIGTTFSLLYVEYASTLEAVGRIEDADQIYYTGLKRQSHPIELLKARYASFRERHGKKPQEKPIAAPPAPSSSPKHSTAASRYATMLAPPPPGKRPEKLRFDMSLLYTEQSGEFCIEEARTRSMGLLRKEWATLPVESLAPSRRSSSTPLKDPDATVRFDKRKSLMVGEPTVTINTREALEDVFGMYNSPERTMRMGSKHAPVKKIDPAPMPRLTPSPPTVFHQGGTSNASAFRPFVDENSGVQRKENKPAFTPFVDPENSSRPAFVAKEIPSSSSTTPHQNENLLRTKKPLPTESVFSKKVFIPENKTQLAPLRDAFTEDHGQPRPKTVLTHERAKSDHDISKGSENSARPVAFRPFMDAENKTPFKVFSRPNEGENVFTPKIAAQKSFVPFVDGPTFTPYKDRSEDKPPTQEEEPTPEPIDLDQYPEEDENDYSDDFIDEEVHGDFEAPLEEEREEMDEEQEIPYHDVPFGGRFGQFNVMTPITERTFEFTSTPSNLLNHVPELDDEEDEQQLEAAQLVPDGAEDFEEDEDGDGLASTSKLSLVDTLNLSSNFKPPNPCNPFDPPILRNVLSRLNPDSHCYNLTDADCNGLEGLQKFGKKGRKTSGNSNSGGADGFYHLTLNGQKFVVSEKLGEGGFGAVFKAKDLGAQSECNSDSDDDDDDDDGDEEGASLVALKVVKPRNFWEYHVLRRLHSALSPNDRRCIVFPHALYAFRDESYLVLDYCSQGTLLNIVNSAESAGVSQHGACLDELLVMFFTIELLRLLEVMHNMGFIHGDLKIDNCLLRLEEVPGGSSAWSGKYDPSGEGGWSQKGLKLIDFGRTIDTRLFPANQKFIAEWATDERDCMEIQQGRPWTFQTDYFGLAGIVYCMFFGKYIQASSIGSSTLPDGKTKLKLTTPLKRYWQTELWGRLFDILLNPTLVRTDGRMPLSDEVGAIRREMEAWLQANCNRTSATLKGLLKKVEMSCL</sequence>
<keyword evidence="4" id="KW-0137">Centromere</keyword>
<feature type="compositionally biased region" description="Basic and acidic residues" evidence="5">
    <location>
        <begin position="499"/>
        <end position="509"/>
    </location>
</feature>
<proteinExistence type="predicted"/>